<evidence type="ECO:0000313" key="4">
    <source>
        <dbReference type="EMBL" id="REF37717.1"/>
    </source>
</evidence>
<name>A0A3D9V874_THECX</name>
<dbReference type="CDD" id="cd08500">
    <property type="entry name" value="PBP2_NikA_DppA_OppA_like_4"/>
    <property type="match status" value="1"/>
</dbReference>
<reference evidence="4 5" key="1">
    <citation type="submission" date="2018-08" db="EMBL/GenBank/DDBJ databases">
        <title>Sequencing the genomes of 1000 actinobacteria strains.</title>
        <authorList>
            <person name="Klenk H.-P."/>
        </authorList>
    </citation>
    <scope>NUCLEOTIDE SEQUENCE [LARGE SCALE GENOMIC DNA]</scope>
    <source>
        <strain evidence="4 5">DSM 22891</strain>
    </source>
</reference>
<dbReference type="Proteomes" id="UP000256485">
    <property type="component" value="Unassembled WGS sequence"/>
</dbReference>
<dbReference type="EMBL" id="QTUC01000001">
    <property type="protein sequence ID" value="REF37717.1"/>
    <property type="molecule type" value="Genomic_DNA"/>
</dbReference>
<dbReference type="InterPro" id="IPR023765">
    <property type="entry name" value="SBP_5_CS"/>
</dbReference>
<evidence type="ECO:0000313" key="5">
    <source>
        <dbReference type="Proteomes" id="UP000256485"/>
    </source>
</evidence>
<dbReference type="PANTHER" id="PTHR30290:SF62">
    <property type="entry name" value="OLIGOPEPTIDE ABC TRANSPORTER, PERIPLASMIC OLIGOPEPTIDE-BINDING PROTEIN"/>
    <property type="match status" value="1"/>
</dbReference>
<accession>A0A3D9V874</accession>
<dbReference type="GO" id="GO:1904680">
    <property type="term" value="F:peptide transmembrane transporter activity"/>
    <property type="evidence" value="ECO:0007669"/>
    <property type="project" value="TreeGrafter"/>
</dbReference>
<proteinExistence type="predicted"/>
<keyword evidence="2" id="KW-0732">Signal</keyword>
<feature type="chain" id="PRO_5017694019" evidence="2">
    <location>
        <begin position="31"/>
        <end position="654"/>
    </location>
</feature>
<dbReference type="SUPFAM" id="SSF53850">
    <property type="entry name" value="Periplasmic binding protein-like II"/>
    <property type="match status" value="1"/>
</dbReference>
<dbReference type="GO" id="GO:0015833">
    <property type="term" value="P:peptide transport"/>
    <property type="evidence" value="ECO:0007669"/>
    <property type="project" value="TreeGrafter"/>
</dbReference>
<evidence type="ECO:0000256" key="1">
    <source>
        <dbReference type="ARBA" id="ARBA00004193"/>
    </source>
</evidence>
<evidence type="ECO:0000256" key="2">
    <source>
        <dbReference type="SAM" id="SignalP"/>
    </source>
</evidence>
<dbReference type="InterPro" id="IPR039424">
    <property type="entry name" value="SBP_5"/>
</dbReference>
<dbReference type="OrthoDB" id="3713816at2"/>
<dbReference type="GO" id="GO:0005886">
    <property type="term" value="C:plasma membrane"/>
    <property type="evidence" value="ECO:0007669"/>
    <property type="project" value="UniProtKB-SubCell"/>
</dbReference>
<dbReference type="Gene3D" id="3.10.105.10">
    <property type="entry name" value="Dipeptide-binding Protein, Domain 3"/>
    <property type="match status" value="1"/>
</dbReference>
<dbReference type="RefSeq" id="WP_115851123.1">
    <property type="nucleotide sequence ID" value="NZ_QTUC01000001.1"/>
</dbReference>
<sequence length="654" mass="74724">MATKRAGVGFTRRAMLRAGALAGAVTAATACDLLSTEPSKKSNGDDGRRRANGKEAPMLASLVAAGKLPPVEERLPVEPPVVEPVERIGQYGGAWDTPMLGASDNYWIQRTICYEGLVRWPREWKGLAGTSEIIPGVAKEFTANEDGTEFTFTLREGMKWSDGEPFTADDIVFAQNDVLNNTELYPLQDNNPTAEKVDDYTVRFVFERPYSIFVQDQATSRGLALVSHPAHYLRRFHKDYNDDIDSLVREEGAEDWVELFGSKATLWENPELPTICAWRVVERNAQRVIAERNPYYWKVDPEGRQLPYLDRVVFHMVNDPEVMLLRASSGAYDMHIRHINTLRNKPVLARGREKGGYDFFEAPRDDMNEAILMFNLTHKDPVKRQIFNARDFRIGLSYAINRQEIIDVAFQRQGEPWQVAPRPEDQLYDEEMAKQYTEYDVDRANQHLDRVFPERDGEGRRLGPDGRPISFTIDYPTGQVPEFPALLELVRTYWKAVGVEVRIQPEDYGLWSERIKSNDHDALIWIGDTGFTASITLEPRYFCVAGYNLYAVLWRDWYASGGRQGERPPEPMLRQLQLYDRLLATTDDAEQADYLRQILQIAKEEFYTIGTVLPAPGYGIVRNDFHNVPTMIDGWQWPTPGPSDPEQYFTTADE</sequence>
<feature type="domain" description="Solute-binding protein family 5" evidence="3">
    <location>
        <begin position="132"/>
        <end position="526"/>
    </location>
</feature>
<keyword evidence="5" id="KW-1185">Reference proteome</keyword>
<gene>
    <name evidence="4" type="ORF">DFJ64_3169</name>
</gene>
<dbReference type="InterPro" id="IPR000914">
    <property type="entry name" value="SBP_5_dom"/>
</dbReference>
<dbReference type="PROSITE" id="PS51257">
    <property type="entry name" value="PROKAR_LIPOPROTEIN"/>
    <property type="match status" value="1"/>
</dbReference>
<comment type="subcellular location">
    <subcellularLocation>
        <location evidence="1">Cell membrane</location>
        <topology evidence="1">Lipid-anchor</topology>
    </subcellularLocation>
</comment>
<dbReference type="Gene3D" id="3.40.190.10">
    <property type="entry name" value="Periplasmic binding protein-like II"/>
    <property type="match status" value="1"/>
</dbReference>
<comment type="caution">
    <text evidence="4">The sequence shown here is derived from an EMBL/GenBank/DDBJ whole genome shotgun (WGS) entry which is preliminary data.</text>
</comment>
<evidence type="ECO:0000259" key="3">
    <source>
        <dbReference type="Pfam" id="PF00496"/>
    </source>
</evidence>
<dbReference type="PROSITE" id="PS01040">
    <property type="entry name" value="SBP_BACTERIAL_5"/>
    <property type="match status" value="1"/>
</dbReference>
<dbReference type="PANTHER" id="PTHR30290">
    <property type="entry name" value="PERIPLASMIC BINDING COMPONENT OF ABC TRANSPORTER"/>
    <property type="match status" value="1"/>
</dbReference>
<protein>
    <submittedName>
        <fullName evidence="4">Peptide/nickel transport system substrate-binding protein</fullName>
    </submittedName>
</protein>
<dbReference type="AlphaFoldDB" id="A0A3D9V874"/>
<organism evidence="4 5">
    <name type="scientific">Thermasporomyces composti</name>
    <dbReference type="NCBI Taxonomy" id="696763"/>
    <lineage>
        <taxon>Bacteria</taxon>
        <taxon>Bacillati</taxon>
        <taxon>Actinomycetota</taxon>
        <taxon>Actinomycetes</taxon>
        <taxon>Propionibacteriales</taxon>
        <taxon>Nocardioidaceae</taxon>
        <taxon>Thermasporomyces</taxon>
    </lineage>
</organism>
<dbReference type="Pfam" id="PF00496">
    <property type="entry name" value="SBP_bac_5"/>
    <property type="match status" value="1"/>
</dbReference>
<feature type="signal peptide" evidence="2">
    <location>
        <begin position="1"/>
        <end position="30"/>
    </location>
</feature>